<dbReference type="RefSeq" id="WP_193675985.1">
    <property type="nucleotide sequence ID" value="NZ_JADDIV010000002.1"/>
</dbReference>
<name>A0ABR9S250_9BURK</name>
<proteinExistence type="predicted"/>
<evidence type="ECO:0000256" key="1">
    <source>
        <dbReference type="SAM" id="SignalP"/>
    </source>
</evidence>
<feature type="chain" id="PRO_5046147874" description="Lipoprotein transmembrane" evidence="1">
    <location>
        <begin position="23"/>
        <end position="163"/>
    </location>
</feature>
<protein>
    <recommendedName>
        <fullName evidence="4">Lipoprotein transmembrane</fullName>
    </recommendedName>
</protein>
<organism evidence="2 3">
    <name type="scientific">Ramlibacter pallidus</name>
    <dbReference type="NCBI Taxonomy" id="2780087"/>
    <lineage>
        <taxon>Bacteria</taxon>
        <taxon>Pseudomonadati</taxon>
        <taxon>Pseudomonadota</taxon>
        <taxon>Betaproteobacteria</taxon>
        <taxon>Burkholderiales</taxon>
        <taxon>Comamonadaceae</taxon>
        <taxon>Ramlibacter</taxon>
    </lineage>
</organism>
<keyword evidence="1" id="KW-0732">Signal</keyword>
<evidence type="ECO:0000313" key="2">
    <source>
        <dbReference type="EMBL" id="MBE7367372.1"/>
    </source>
</evidence>
<keyword evidence="3" id="KW-1185">Reference proteome</keyword>
<feature type="signal peptide" evidence="1">
    <location>
        <begin position="1"/>
        <end position="22"/>
    </location>
</feature>
<evidence type="ECO:0000313" key="3">
    <source>
        <dbReference type="Proteomes" id="UP000806285"/>
    </source>
</evidence>
<accession>A0ABR9S250</accession>
<dbReference type="Proteomes" id="UP000806285">
    <property type="component" value="Unassembled WGS sequence"/>
</dbReference>
<gene>
    <name evidence="2" type="ORF">IM787_07340</name>
</gene>
<dbReference type="PROSITE" id="PS51257">
    <property type="entry name" value="PROKAR_LIPOPROTEIN"/>
    <property type="match status" value="1"/>
</dbReference>
<dbReference type="EMBL" id="JADDIV010000002">
    <property type="protein sequence ID" value="MBE7367372.1"/>
    <property type="molecule type" value="Genomic_DNA"/>
</dbReference>
<comment type="caution">
    <text evidence="2">The sequence shown here is derived from an EMBL/GenBank/DDBJ whole genome shotgun (WGS) entry which is preliminary data.</text>
</comment>
<reference evidence="2 3" key="1">
    <citation type="submission" date="2020-10" db="EMBL/GenBank/DDBJ databases">
        <title>Ramlibacter sp. HM2 16S ribosomal RNA gene Genome sequencing and assembly.</title>
        <authorList>
            <person name="Kang M."/>
        </authorList>
    </citation>
    <scope>NUCLEOTIDE SEQUENCE [LARGE SCALE GENOMIC DNA]</scope>
    <source>
        <strain evidence="2 3">HM2</strain>
    </source>
</reference>
<evidence type="ECO:0008006" key="4">
    <source>
        <dbReference type="Google" id="ProtNLM"/>
    </source>
</evidence>
<sequence length="163" mass="17992">MRHLVALAALALLGACAHPWHAVGVPAGATRDQVIAQSGAPSRVVDLPGGGQRLQYTLQPLGHYAFMVDLDPAGRVVRSRQVLTEAEFHRIEPGRWTRADIEREFGPPALLEGVGSFRGTVMTYRWRDLANSNMFYHVYVDPQGVVQRAHPAIEHVNTPNDRP</sequence>